<accession>A0ABZ2CE50</accession>
<evidence type="ECO:0000256" key="1">
    <source>
        <dbReference type="ARBA" id="ARBA00022801"/>
    </source>
</evidence>
<gene>
    <name evidence="3" type="ORF">R4Z09_30490</name>
</gene>
<proteinExistence type="predicted"/>
<feature type="domain" description="AB hydrolase-1" evidence="2">
    <location>
        <begin position="12"/>
        <end position="111"/>
    </location>
</feature>
<dbReference type="PRINTS" id="PR00111">
    <property type="entry name" value="ABHYDROLASE"/>
</dbReference>
<dbReference type="RefSeq" id="WP_338450349.1">
    <property type="nucleotide sequence ID" value="NZ_CP137640.1"/>
</dbReference>
<name>A0ABZ2CE50_9BACI</name>
<dbReference type="GO" id="GO:0016787">
    <property type="term" value="F:hydrolase activity"/>
    <property type="evidence" value="ECO:0007669"/>
    <property type="project" value="UniProtKB-KW"/>
</dbReference>
<dbReference type="EMBL" id="CP137640">
    <property type="protein sequence ID" value="WVX81421.1"/>
    <property type="molecule type" value="Genomic_DNA"/>
</dbReference>
<dbReference type="SUPFAM" id="SSF53474">
    <property type="entry name" value="alpha/beta-Hydrolases"/>
    <property type="match status" value="1"/>
</dbReference>
<evidence type="ECO:0000313" key="3">
    <source>
        <dbReference type="EMBL" id="WVX81421.1"/>
    </source>
</evidence>
<keyword evidence="4" id="KW-1185">Reference proteome</keyword>
<dbReference type="InterPro" id="IPR000073">
    <property type="entry name" value="AB_hydrolase_1"/>
</dbReference>
<dbReference type="Proteomes" id="UP001357223">
    <property type="component" value="Chromosome"/>
</dbReference>
<dbReference type="Gene3D" id="3.40.50.1820">
    <property type="entry name" value="alpha/beta hydrolase"/>
    <property type="match status" value="1"/>
</dbReference>
<organism evidence="3 4">
    <name type="scientific">Niallia oryzisoli</name>
    <dbReference type="NCBI Taxonomy" id="1737571"/>
    <lineage>
        <taxon>Bacteria</taxon>
        <taxon>Bacillati</taxon>
        <taxon>Bacillota</taxon>
        <taxon>Bacilli</taxon>
        <taxon>Bacillales</taxon>
        <taxon>Bacillaceae</taxon>
        <taxon>Niallia</taxon>
    </lineage>
</organism>
<dbReference type="InterPro" id="IPR050266">
    <property type="entry name" value="AB_hydrolase_sf"/>
</dbReference>
<reference evidence="3 4" key="1">
    <citation type="submission" date="2023-10" db="EMBL/GenBank/DDBJ databases">
        <title>Niallia locisalis sp.nov. isolated from a salt pond sample.</title>
        <authorList>
            <person name="Li X.-J."/>
            <person name="Dong L."/>
        </authorList>
    </citation>
    <scope>NUCLEOTIDE SEQUENCE [LARGE SCALE GENOMIC DNA]</scope>
    <source>
        <strain evidence="3 4">DSM 29761</strain>
    </source>
</reference>
<dbReference type="PANTHER" id="PTHR43798">
    <property type="entry name" value="MONOACYLGLYCEROL LIPASE"/>
    <property type="match status" value="1"/>
</dbReference>
<dbReference type="InterPro" id="IPR029058">
    <property type="entry name" value="AB_hydrolase_fold"/>
</dbReference>
<evidence type="ECO:0000313" key="4">
    <source>
        <dbReference type="Proteomes" id="UP001357223"/>
    </source>
</evidence>
<sequence length="245" mass="27690">MLAYNDFGSGIPLVLIHGLGSKKEAWTPQYELASQYRLIIPDLRGHGETSLNDSITIQNFAKDIRNLLQFLDISSAFICGLSLGGIVAQELYKQHPELVKGLILANTTSYIPSLFAFHSISSTSIHLRTGRQERLVEQIVKASLYDYSYIGEAMNAFLVRDTYLESAKAPVGVNYFPVLPTIKKPVLLIGSTHDRVTPIGNVFLMRLYIRNVRTALLRRTGHLSNIERKEYFNQYLRHFIDTNIS</sequence>
<dbReference type="Pfam" id="PF00561">
    <property type="entry name" value="Abhydrolase_1"/>
    <property type="match status" value="1"/>
</dbReference>
<dbReference type="PANTHER" id="PTHR43798:SF31">
    <property type="entry name" value="AB HYDROLASE SUPERFAMILY PROTEIN YCLE"/>
    <property type="match status" value="1"/>
</dbReference>
<evidence type="ECO:0000259" key="2">
    <source>
        <dbReference type="Pfam" id="PF00561"/>
    </source>
</evidence>
<keyword evidence="1 3" id="KW-0378">Hydrolase</keyword>
<protein>
    <submittedName>
        <fullName evidence="3">Alpha/beta hydrolase</fullName>
    </submittedName>
</protein>